<feature type="active site" description="Nucleophile" evidence="4">
    <location>
        <position position="472"/>
    </location>
</feature>
<dbReference type="PRINTS" id="PR00739">
    <property type="entry name" value="GLHYDRLASE26"/>
</dbReference>
<feature type="chain" id="PRO_5009926042" evidence="6">
    <location>
        <begin position="22"/>
        <end position="559"/>
    </location>
</feature>
<dbReference type="Pfam" id="PF02156">
    <property type="entry name" value="Glyco_hydro_26"/>
    <property type="match status" value="1"/>
</dbReference>
<accession>A0A1M7G484</accession>
<sequence length="559" mass="62924">MDIRKIAAVAVAIGAGASVFAACSNSKKPITSSVPIIEETTAKKTTEPATTEPVETFPDYPVTFPEIEKKQSGNLYEAEKAELKGGAAVDTNKPEFSGDGYVTKFGNEGKASVVFEIDVPSNQHYDLSFNILSDKAVNCRLKLGDEQLTVFKTTDNNQFTYITVYGVFLTKGKQKLEITPENGDMCLDYLKIENNTSLSDISYDAKGELVNKNAGKSAKELMSFLSENYGKYMITGQYAYGGENTELDLIYRTTGKYPVIRFSNLEVSRNSFDEGFKEVDAAAQWYLDGGISCVSWYWASPSDKKSAIHADDTDFDLSKAVTEEKIAELNEEEIRELYSKGNISKECYGLILDIDNMAGQLTSLKNRGVPVLWRPLPEGYGNWYWWGAKGADAYKWLWNLIYDRFTKYFELDNLIWVWNGQSDTTLVDRRTFDIAAVDLYFKNEKDYGNKFYEEFAAVQKFVGSDKLIAISECGSVPDMDAAFRDNAVWSFFGVWYGKYIQNEKGEYNEEFTSKDALVRAYNSDGAMTLDEYRKLRGIEPPEAEKSTEEASEKETKTTD</sequence>
<dbReference type="SUPFAM" id="SSF49785">
    <property type="entry name" value="Galactose-binding domain-like"/>
    <property type="match status" value="1"/>
</dbReference>
<dbReference type="GO" id="GO:0016985">
    <property type="term" value="F:mannan endo-1,4-beta-mannosidase activity"/>
    <property type="evidence" value="ECO:0007669"/>
    <property type="project" value="InterPro"/>
</dbReference>
<evidence type="ECO:0000256" key="5">
    <source>
        <dbReference type="SAM" id="MobiDB-lite"/>
    </source>
</evidence>
<evidence type="ECO:0000256" key="2">
    <source>
        <dbReference type="ARBA" id="ARBA00022801"/>
    </source>
</evidence>
<gene>
    <name evidence="8" type="ORF">SAMN04487860_10152</name>
</gene>
<dbReference type="GO" id="GO:0006080">
    <property type="term" value="P:substituted mannan metabolic process"/>
    <property type="evidence" value="ECO:0007669"/>
    <property type="project" value="InterPro"/>
</dbReference>
<proteinExistence type="inferred from homology"/>
<dbReference type="Gene3D" id="2.60.120.260">
    <property type="entry name" value="Galactose-binding domain-like"/>
    <property type="match status" value="1"/>
</dbReference>
<feature type="region of interest" description="Disordered" evidence="5">
    <location>
        <begin position="536"/>
        <end position="559"/>
    </location>
</feature>
<dbReference type="InterPro" id="IPR000805">
    <property type="entry name" value="Glyco_hydro_26"/>
</dbReference>
<dbReference type="SUPFAM" id="SSF51445">
    <property type="entry name" value="(Trans)glycosidases"/>
    <property type="match status" value="1"/>
</dbReference>
<dbReference type="PROSITE" id="PS51257">
    <property type="entry name" value="PROKAR_LIPOPROTEIN"/>
    <property type="match status" value="1"/>
</dbReference>
<dbReference type="AlphaFoldDB" id="A0A1M7G484"/>
<evidence type="ECO:0000259" key="7">
    <source>
        <dbReference type="PROSITE" id="PS51764"/>
    </source>
</evidence>
<dbReference type="RefSeq" id="WP_072947643.1">
    <property type="nucleotide sequence ID" value="NZ_FRCT01000001.1"/>
</dbReference>
<feature type="active site" description="Proton donor" evidence="4">
    <location>
        <position position="378"/>
    </location>
</feature>
<dbReference type="OrthoDB" id="9802773at2"/>
<dbReference type="Pfam" id="PF16990">
    <property type="entry name" value="CBM_35"/>
    <property type="match status" value="1"/>
</dbReference>
<evidence type="ECO:0000313" key="8">
    <source>
        <dbReference type="EMBL" id="SHM11091.1"/>
    </source>
</evidence>
<dbReference type="PROSITE" id="PS51764">
    <property type="entry name" value="GH26"/>
    <property type="match status" value="1"/>
</dbReference>
<keyword evidence="6" id="KW-0732">Signal</keyword>
<evidence type="ECO:0000256" key="4">
    <source>
        <dbReference type="PROSITE-ProRule" id="PRU01100"/>
    </source>
</evidence>
<dbReference type="Proteomes" id="UP000184394">
    <property type="component" value="Unassembled WGS sequence"/>
</dbReference>
<dbReference type="InterPro" id="IPR017853">
    <property type="entry name" value="GH"/>
</dbReference>
<dbReference type="PANTHER" id="PTHR40079">
    <property type="entry name" value="MANNAN ENDO-1,4-BETA-MANNOSIDASE E-RELATED"/>
    <property type="match status" value="1"/>
</dbReference>
<reference evidence="8 9" key="1">
    <citation type="submission" date="2016-11" db="EMBL/GenBank/DDBJ databases">
        <authorList>
            <person name="Jaros S."/>
            <person name="Januszkiewicz K."/>
            <person name="Wedrychowicz H."/>
        </authorList>
    </citation>
    <scope>NUCLEOTIDE SEQUENCE [LARGE SCALE GENOMIC DNA]</scope>
    <source>
        <strain evidence="8 9">Y1</strain>
    </source>
</reference>
<dbReference type="InterPro" id="IPR008979">
    <property type="entry name" value="Galactose-bd-like_sf"/>
</dbReference>
<evidence type="ECO:0000256" key="6">
    <source>
        <dbReference type="SAM" id="SignalP"/>
    </source>
</evidence>
<evidence type="ECO:0000256" key="3">
    <source>
        <dbReference type="ARBA" id="ARBA00023295"/>
    </source>
</evidence>
<comment type="similarity">
    <text evidence="1 4">Belongs to the glycosyl hydrolase 26 family.</text>
</comment>
<keyword evidence="3 4" id="KW-0326">Glycosidase</keyword>
<keyword evidence="2 4" id="KW-0378">Hydrolase</keyword>
<evidence type="ECO:0000313" key="9">
    <source>
        <dbReference type="Proteomes" id="UP000184394"/>
    </source>
</evidence>
<dbReference type="Gene3D" id="3.20.20.80">
    <property type="entry name" value="Glycosidases"/>
    <property type="match status" value="1"/>
</dbReference>
<protein>
    <submittedName>
        <fullName evidence="8">Mannan endo-1,4-beta-mannosidase</fullName>
    </submittedName>
</protein>
<dbReference type="PANTHER" id="PTHR40079:SF4">
    <property type="entry name" value="GH26 DOMAIN-CONTAINING PROTEIN-RELATED"/>
    <property type="match status" value="1"/>
</dbReference>
<organism evidence="8 9">
    <name type="scientific">Ruminococcus flavefaciens</name>
    <dbReference type="NCBI Taxonomy" id="1265"/>
    <lineage>
        <taxon>Bacteria</taxon>
        <taxon>Bacillati</taxon>
        <taxon>Bacillota</taxon>
        <taxon>Clostridia</taxon>
        <taxon>Eubacteriales</taxon>
        <taxon>Oscillospiraceae</taxon>
        <taxon>Ruminococcus</taxon>
    </lineage>
</organism>
<dbReference type="GO" id="GO:0030246">
    <property type="term" value="F:carbohydrate binding"/>
    <property type="evidence" value="ECO:0007669"/>
    <property type="project" value="InterPro"/>
</dbReference>
<name>A0A1M7G484_RUMFL</name>
<feature type="signal peptide" evidence="6">
    <location>
        <begin position="1"/>
        <end position="21"/>
    </location>
</feature>
<dbReference type="EMBL" id="FRCT01000001">
    <property type="protein sequence ID" value="SHM11091.1"/>
    <property type="molecule type" value="Genomic_DNA"/>
</dbReference>
<evidence type="ECO:0000256" key="1">
    <source>
        <dbReference type="ARBA" id="ARBA00007754"/>
    </source>
</evidence>
<dbReference type="InterPro" id="IPR022790">
    <property type="entry name" value="GH26_dom"/>
</dbReference>
<dbReference type="InterPro" id="IPR005084">
    <property type="entry name" value="CBM6"/>
</dbReference>
<feature type="domain" description="GH26" evidence="7">
    <location>
        <begin position="216"/>
        <end position="530"/>
    </location>
</feature>